<gene>
    <name evidence="3" type="ORF">F53441_6533</name>
</gene>
<dbReference type="InterPro" id="IPR000192">
    <property type="entry name" value="Aminotrans_V_dom"/>
</dbReference>
<sequence length="453" mass="51328">MGSIGQGSSQQLPVRGKTNTSVFGSTIKKEFMFDPEWRNLNHGSFGTYPKAIQTKFREYQDASEARPDRFIRYEYPKILDESRVAVAKLINAPVENVVFVNNATVGVNTVFRNMKWNEDGKDVILSFSTVYEACGKVADYLVDYYDGNVNHREIELTYPINDDEIIKRFEDTVKKIEAEGKRARICTFDVVSSRPGVVFPWEEMVKSCRRLNVLSMVDGAQGIGMVKLDLTANDPDFFVSNCHKWLHVPRGCAVFYVPQRNQELLPTTLATSHGYEPKLVQRITPLPPNGKSAFVAKFEFVGTLDNSPYLCVKDAIKWRGEILGGEDAILEYLWDLNKNGSELLAKKLGTTCMENSTGTMRNCGMANTALPVWSGKGKEGEVVVSVEETQTAFQWILNTLVDEYKTFVSLFLHDGRFWVRTSAQVYLSIEDYEWLAGVLKELVERIGKKEYMK</sequence>
<dbReference type="InterPro" id="IPR015421">
    <property type="entry name" value="PyrdxlP-dep_Trfase_major"/>
</dbReference>
<evidence type="ECO:0000256" key="1">
    <source>
        <dbReference type="ARBA" id="ARBA00022898"/>
    </source>
</evidence>
<dbReference type="InterPro" id="IPR015424">
    <property type="entry name" value="PyrdxlP-dep_Trfase"/>
</dbReference>
<dbReference type="PANTHER" id="PTHR43092">
    <property type="entry name" value="L-CYSTEINE DESULFHYDRASE"/>
    <property type="match status" value="1"/>
</dbReference>
<keyword evidence="1" id="KW-0663">Pyridoxal phosphate</keyword>
<evidence type="ECO:0000313" key="3">
    <source>
        <dbReference type="EMBL" id="KAF4450251.1"/>
    </source>
</evidence>
<dbReference type="OrthoDB" id="5978656at2759"/>
<dbReference type="EMBL" id="JAADJG010000252">
    <property type="protein sequence ID" value="KAF4450251.1"/>
    <property type="molecule type" value="Genomic_DNA"/>
</dbReference>
<dbReference type="Gene3D" id="3.40.640.10">
    <property type="entry name" value="Type I PLP-dependent aspartate aminotransferase-like (Major domain)"/>
    <property type="match status" value="1"/>
</dbReference>
<reference evidence="3" key="1">
    <citation type="submission" date="2020-01" db="EMBL/GenBank/DDBJ databases">
        <title>Identification and distribution of gene clusters putatively required for synthesis of sphingolipid metabolism inhibitors in phylogenetically diverse species of the filamentous fungus Fusarium.</title>
        <authorList>
            <person name="Kim H.-S."/>
            <person name="Busman M."/>
            <person name="Brown D.W."/>
            <person name="Divon H."/>
            <person name="Uhlig S."/>
            <person name="Proctor R.H."/>
        </authorList>
    </citation>
    <scope>NUCLEOTIDE SEQUENCE</scope>
    <source>
        <strain evidence="3">NRRL 53441</strain>
    </source>
</reference>
<dbReference type="PANTHER" id="PTHR43092:SF2">
    <property type="entry name" value="HERCYNYLCYSTEINE SULFOXIDE LYASE"/>
    <property type="match status" value="1"/>
</dbReference>
<name>A0A8H4KI73_9HYPO</name>
<keyword evidence="4" id="KW-1185">Reference proteome</keyword>
<dbReference type="SUPFAM" id="SSF53383">
    <property type="entry name" value="PLP-dependent transferases"/>
    <property type="match status" value="1"/>
</dbReference>
<evidence type="ECO:0000259" key="2">
    <source>
        <dbReference type="Pfam" id="PF00266"/>
    </source>
</evidence>
<comment type="caution">
    <text evidence="3">The sequence shown here is derived from an EMBL/GenBank/DDBJ whole genome shotgun (WGS) entry which is preliminary data.</text>
</comment>
<dbReference type="Proteomes" id="UP000605986">
    <property type="component" value="Unassembled WGS sequence"/>
</dbReference>
<feature type="domain" description="Aminotransferase class V" evidence="2">
    <location>
        <begin position="74"/>
        <end position="273"/>
    </location>
</feature>
<dbReference type="AlphaFoldDB" id="A0A8H4KI73"/>
<protein>
    <recommendedName>
        <fullName evidence="2">Aminotransferase class V domain-containing protein</fullName>
    </recommendedName>
</protein>
<accession>A0A8H4KI73</accession>
<evidence type="ECO:0000313" key="4">
    <source>
        <dbReference type="Proteomes" id="UP000605986"/>
    </source>
</evidence>
<organism evidence="3 4">
    <name type="scientific">Fusarium austroafricanum</name>
    <dbReference type="NCBI Taxonomy" id="2364996"/>
    <lineage>
        <taxon>Eukaryota</taxon>
        <taxon>Fungi</taxon>
        <taxon>Dikarya</taxon>
        <taxon>Ascomycota</taxon>
        <taxon>Pezizomycotina</taxon>
        <taxon>Sordariomycetes</taxon>
        <taxon>Hypocreomycetidae</taxon>
        <taxon>Hypocreales</taxon>
        <taxon>Nectriaceae</taxon>
        <taxon>Fusarium</taxon>
        <taxon>Fusarium concolor species complex</taxon>
    </lineage>
</organism>
<proteinExistence type="predicted"/>
<dbReference type="Pfam" id="PF00266">
    <property type="entry name" value="Aminotran_5"/>
    <property type="match status" value="1"/>
</dbReference>